<dbReference type="OMA" id="ANTCSKF"/>
<evidence type="ECO:0000313" key="8">
    <source>
        <dbReference type="Proteomes" id="UP000694892"/>
    </source>
</evidence>
<feature type="domain" description="SOCS box" evidence="6">
    <location>
        <begin position="248"/>
        <end position="296"/>
    </location>
</feature>
<evidence type="ECO:0000256" key="4">
    <source>
        <dbReference type="ARBA" id="ARBA00023043"/>
    </source>
</evidence>
<organism evidence="7 8">
    <name type="scientific">Xenopus laevis</name>
    <name type="common">African clawed frog</name>
    <dbReference type="NCBI Taxonomy" id="8355"/>
    <lineage>
        <taxon>Eukaryota</taxon>
        <taxon>Metazoa</taxon>
        <taxon>Chordata</taxon>
        <taxon>Craniata</taxon>
        <taxon>Vertebrata</taxon>
        <taxon>Euteleostomi</taxon>
        <taxon>Amphibia</taxon>
        <taxon>Batrachia</taxon>
        <taxon>Anura</taxon>
        <taxon>Pipoidea</taxon>
        <taxon>Pipidae</taxon>
        <taxon>Xenopodinae</taxon>
        <taxon>Xenopus</taxon>
        <taxon>Xenopus</taxon>
    </lineage>
</organism>
<dbReference type="SUPFAM" id="SSF158235">
    <property type="entry name" value="SOCS box-like"/>
    <property type="match status" value="1"/>
</dbReference>
<gene>
    <name evidence="7" type="ORF">XELAEV_18038739mg</name>
</gene>
<keyword evidence="4 5" id="KW-0040">ANK repeat</keyword>
<proteinExistence type="inferred from homology"/>
<feature type="repeat" description="ANK" evidence="5">
    <location>
        <begin position="83"/>
        <end position="109"/>
    </location>
</feature>
<sequence>MLQLRGHEYDLTESCQLHLTVAKDDPHQLSELLSQSRYKEVINSPSGWGVPETPLRCAASHGFLNCLKILLDNGAEVDRLDVKAQTPLFTAVSAGHLECVKALLQAGANPCGSMYNNCSPILTAAQNGNDNILTELLKYRAEANVKSKRPGCALGIKTSTGPLYISAIYDHLHCFKTLLLHGADPDYNCTDQKLLQRIKRPRPVLEICLKHGLRVDFVKLLIEFGANVHLVDEDVIKSVLNNEAAELLMQEKGRPRALMSECRLTIRNHLMRIRKTHLIGQLEIPQALINYLQYEP</sequence>
<evidence type="ECO:0000259" key="6">
    <source>
        <dbReference type="PROSITE" id="PS50225"/>
    </source>
</evidence>
<dbReference type="EMBL" id="CM004480">
    <property type="protein sequence ID" value="OCT67443.1"/>
    <property type="molecule type" value="Genomic_DNA"/>
</dbReference>
<evidence type="ECO:0000256" key="3">
    <source>
        <dbReference type="ARBA" id="ARBA00022737"/>
    </source>
</evidence>
<dbReference type="GO" id="GO:0035556">
    <property type="term" value="P:intracellular signal transduction"/>
    <property type="evidence" value="ECO:0007669"/>
    <property type="project" value="InterPro"/>
</dbReference>
<dbReference type="SUPFAM" id="SSF48403">
    <property type="entry name" value="Ankyrin repeat"/>
    <property type="match status" value="1"/>
</dbReference>
<dbReference type="OrthoDB" id="539213at2759"/>
<dbReference type="PROSITE" id="PS50225">
    <property type="entry name" value="SOCS"/>
    <property type="match status" value="1"/>
</dbReference>
<dbReference type="Pfam" id="PF00023">
    <property type="entry name" value="Ank"/>
    <property type="match status" value="1"/>
</dbReference>
<dbReference type="KEGG" id="xla:447084"/>
<dbReference type="InterPro" id="IPR036036">
    <property type="entry name" value="SOCS_box-like_dom_sf"/>
</dbReference>
<evidence type="ECO:0000256" key="1">
    <source>
        <dbReference type="ARBA" id="ARBA00004906"/>
    </source>
</evidence>
<dbReference type="InterPro" id="IPR036770">
    <property type="entry name" value="Ankyrin_rpt-contain_sf"/>
</dbReference>
<dbReference type="SMART" id="SM00248">
    <property type="entry name" value="ANK"/>
    <property type="match status" value="5"/>
</dbReference>
<evidence type="ECO:0000256" key="2">
    <source>
        <dbReference type="ARBA" id="ARBA00005949"/>
    </source>
</evidence>
<dbReference type="PROSITE" id="PS50088">
    <property type="entry name" value="ANK_REPEAT"/>
    <property type="match status" value="3"/>
</dbReference>
<comment type="similarity">
    <text evidence="2">Belongs to the ankyrin SOCS box (ASB) family.</text>
</comment>
<feature type="repeat" description="ANK" evidence="5">
    <location>
        <begin position="116"/>
        <end position="148"/>
    </location>
</feature>
<dbReference type="CDD" id="cd03716">
    <property type="entry name" value="SOCS_ASB_like"/>
    <property type="match status" value="1"/>
</dbReference>
<dbReference type="InterPro" id="IPR002110">
    <property type="entry name" value="Ankyrin_rpt"/>
</dbReference>
<reference evidence="8" key="1">
    <citation type="journal article" date="2016" name="Nature">
        <title>Genome evolution in the allotetraploid frog Xenopus laevis.</title>
        <authorList>
            <person name="Session A.M."/>
            <person name="Uno Y."/>
            <person name="Kwon T."/>
            <person name="Chapman J.A."/>
            <person name="Toyoda A."/>
            <person name="Takahashi S."/>
            <person name="Fukui A."/>
            <person name="Hikosaka A."/>
            <person name="Suzuki A."/>
            <person name="Kondo M."/>
            <person name="van Heeringen S.J."/>
            <person name="Quigley I."/>
            <person name="Heinz S."/>
            <person name="Ogino H."/>
            <person name="Ochi H."/>
            <person name="Hellsten U."/>
            <person name="Lyons J.B."/>
            <person name="Simakov O."/>
            <person name="Putnam N."/>
            <person name="Stites J."/>
            <person name="Kuroki Y."/>
            <person name="Tanaka T."/>
            <person name="Michiue T."/>
            <person name="Watanabe M."/>
            <person name="Bogdanovic O."/>
            <person name="Lister R."/>
            <person name="Georgiou G."/>
            <person name="Paranjpe S.S."/>
            <person name="van Kruijsbergen I."/>
            <person name="Shu S."/>
            <person name="Carlson J."/>
            <person name="Kinoshita T."/>
            <person name="Ohta Y."/>
            <person name="Mawaribuchi S."/>
            <person name="Jenkins J."/>
            <person name="Grimwood J."/>
            <person name="Schmutz J."/>
            <person name="Mitros T."/>
            <person name="Mozaffari S.V."/>
            <person name="Suzuki Y."/>
            <person name="Haramoto Y."/>
            <person name="Yamamoto T.S."/>
            <person name="Takagi C."/>
            <person name="Heald R."/>
            <person name="Miller K."/>
            <person name="Haudenschild C."/>
            <person name="Kitzman J."/>
            <person name="Nakayama T."/>
            <person name="Izutsu Y."/>
            <person name="Robert J."/>
            <person name="Fortriede J."/>
            <person name="Burns K."/>
            <person name="Lotay V."/>
            <person name="Karimi K."/>
            <person name="Yasuoka Y."/>
            <person name="Dichmann D.S."/>
            <person name="Flajnik M.F."/>
            <person name="Houston D.W."/>
            <person name="Shendure J."/>
            <person name="DuPasquier L."/>
            <person name="Vize P.D."/>
            <person name="Zorn A.M."/>
            <person name="Ito M."/>
            <person name="Marcotte E.M."/>
            <person name="Wallingford J.B."/>
            <person name="Ito Y."/>
            <person name="Asashima M."/>
            <person name="Ueno N."/>
            <person name="Matsuda Y."/>
            <person name="Veenstra G.J."/>
            <person name="Fujiyama A."/>
            <person name="Harland R.M."/>
            <person name="Taira M."/>
            <person name="Rokhsar D.S."/>
        </authorList>
    </citation>
    <scope>NUCLEOTIDE SEQUENCE [LARGE SCALE GENOMIC DNA]</scope>
    <source>
        <strain evidence="8">J</strain>
    </source>
</reference>
<name>A0A974H773_XENLA</name>
<dbReference type="AlphaFoldDB" id="A0A974H773"/>
<accession>A0A974H773</accession>
<dbReference type="SMART" id="SM00969">
    <property type="entry name" value="SOCS_box"/>
    <property type="match status" value="1"/>
</dbReference>
<dbReference type="GO" id="GO:0045732">
    <property type="term" value="P:positive regulation of protein catabolic process"/>
    <property type="evidence" value="ECO:0007669"/>
    <property type="project" value="TreeGrafter"/>
</dbReference>
<feature type="repeat" description="ANK" evidence="5">
    <location>
        <begin position="50"/>
        <end position="82"/>
    </location>
</feature>
<protein>
    <recommendedName>
        <fullName evidence="6">SOCS box domain-containing protein</fullName>
    </recommendedName>
</protein>
<dbReference type="PANTHER" id="PTHR24136:SF15">
    <property type="entry name" value="ANK_REP_REGION DOMAIN-CONTAINING PROTEIN"/>
    <property type="match status" value="1"/>
</dbReference>
<dbReference type="Pfam" id="PF12796">
    <property type="entry name" value="Ank_2"/>
    <property type="match status" value="1"/>
</dbReference>
<dbReference type="InterPro" id="IPR051573">
    <property type="entry name" value="Ankyrin-SOCS_box_domain"/>
</dbReference>
<dbReference type="Pfam" id="PF07525">
    <property type="entry name" value="SOCS_box"/>
    <property type="match status" value="1"/>
</dbReference>
<evidence type="ECO:0000313" key="7">
    <source>
        <dbReference type="EMBL" id="OCT67443.1"/>
    </source>
</evidence>
<dbReference type="Proteomes" id="UP000694892">
    <property type="component" value="Chromosome 8L"/>
</dbReference>
<dbReference type="PANTHER" id="PTHR24136">
    <property type="entry name" value="SOWAH (DROSOPHILA) HOMOLOG"/>
    <property type="match status" value="1"/>
</dbReference>
<evidence type="ECO:0000256" key="5">
    <source>
        <dbReference type="PROSITE-ProRule" id="PRU00023"/>
    </source>
</evidence>
<keyword evidence="3" id="KW-0677">Repeat</keyword>
<dbReference type="Gene3D" id="1.10.750.20">
    <property type="entry name" value="SOCS box"/>
    <property type="match status" value="1"/>
</dbReference>
<dbReference type="PROSITE" id="PS50297">
    <property type="entry name" value="ANK_REP_REGION"/>
    <property type="match status" value="2"/>
</dbReference>
<dbReference type="GO" id="GO:0016567">
    <property type="term" value="P:protein ubiquitination"/>
    <property type="evidence" value="ECO:0007669"/>
    <property type="project" value="TreeGrafter"/>
</dbReference>
<comment type="pathway">
    <text evidence="1">Protein modification; protein ubiquitination.</text>
</comment>
<dbReference type="Gene3D" id="1.25.40.20">
    <property type="entry name" value="Ankyrin repeat-containing domain"/>
    <property type="match status" value="1"/>
</dbReference>
<dbReference type="InterPro" id="IPR001496">
    <property type="entry name" value="SOCS_box"/>
</dbReference>